<sequence>MEHVSTLCALGTVGVAATGLGFGRVEGPSKPELHRRSIFSSYDRSAPATPFADLQTFSDARPGSRHLGSKRYDVSPHSEAFSRGSDSFDTPNSEGDANLRKEAILGPARLRRRRQTYTNPPVTQTAEDDSVASHARRPSSSWLRRLSGVSHLTESVSSPRPTTASFDGSTAPILNESSGQRREPNKLVKRTISQHGNGKSLFHRSSLSITAAPILRRPATSYQRSESLKFPDLVGAPSDDTNLSPAVALVSGGSWLPYFRSSLDGLRDKAMRRFSTATKPKDQPIRRILPTNNVAPTLLLATSISRQEANGDHKWDQASGTPVQFRDPFSSTISVPKLKDPPFSKVTSKLEHSSDTNNKGSPQERVDMNGGVDSGLQNDTLTHAKGRALSTPVPEVTKLERTALGGPRVQRRRNITDPNVFRRPQNASAPGLSISLPPKIRNSSGSYGSALSPQNLRDGMIPGSDAFQRPSTADALPVSPTSRPFELRPSPPARQRTTRLSSIAISNPSSTVIGSDDTRVFTSGDEDESDFLSDTAFDSVRTRVTLNSVSDICSPRIEGLFDRNQGQSVVVGHGGLSGLPDVLPPTTFSFPETNQEPDQISILDTAHKSSLSEADRSSHMFDNKGPMTSSISLSSDDQDACSLVGALPSELNAQFGRRLAVFPDDEDDFGASWDANLSVFSTKTDTHTTHPDSRSLNDTYPKMNPFDWSEDPRNERETEGTEVRPRTVHGKQGGGDLRGSRPPARKGAHTLHLRSQSVPVAREPALSNDSRQPPGKFGTWGLGSKGVSEDWDSDFEFEDADNSMISDSNKDITTKVGGSRGMFVPQAIMERQASLHGQFGHVQELTLLVEEMKRLRHQASLLQIAKGPSSELWREAEGIVNLATVDDEEHYPSPPRSPSSLTFSFNDSEEEAHPRPNSADRNSGESWQTPPSEHTGSNSPINSPDRLVKDLPARPKSVLDMIYQQRPACEPLHLDVKGPPPQKVAFDTQSLRDLVVRAGVVTRALKDVIRKAEGVTSTSDEPLPTSNPPFSRIFDQPPTVFSNYEAGYVN</sequence>
<organism evidence="2 3">
    <name type="scientific">Penicilliopsis zonata CBS 506.65</name>
    <dbReference type="NCBI Taxonomy" id="1073090"/>
    <lineage>
        <taxon>Eukaryota</taxon>
        <taxon>Fungi</taxon>
        <taxon>Dikarya</taxon>
        <taxon>Ascomycota</taxon>
        <taxon>Pezizomycotina</taxon>
        <taxon>Eurotiomycetes</taxon>
        <taxon>Eurotiomycetidae</taxon>
        <taxon>Eurotiales</taxon>
        <taxon>Aspergillaceae</taxon>
        <taxon>Penicilliopsis</taxon>
    </lineage>
</organism>
<dbReference type="Pfam" id="PF20162">
    <property type="entry name" value="Etd1"/>
    <property type="match status" value="1"/>
</dbReference>
<dbReference type="InterPro" id="IPR045342">
    <property type="entry name" value="Etd1"/>
</dbReference>
<reference evidence="3" key="1">
    <citation type="journal article" date="2017" name="Genome Biol.">
        <title>Comparative genomics reveals high biological diversity and specific adaptations in the industrially and medically important fungal genus Aspergillus.</title>
        <authorList>
            <person name="de Vries R.P."/>
            <person name="Riley R."/>
            <person name="Wiebenga A."/>
            <person name="Aguilar-Osorio G."/>
            <person name="Amillis S."/>
            <person name="Uchima C.A."/>
            <person name="Anderluh G."/>
            <person name="Asadollahi M."/>
            <person name="Askin M."/>
            <person name="Barry K."/>
            <person name="Battaglia E."/>
            <person name="Bayram O."/>
            <person name="Benocci T."/>
            <person name="Braus-Stromeyer S.A."/>
            <person name="Caldana C."/>
            <person name="Canovas D."/>
            <person name="Cerqueira G.C."/>
            <person name="Chen F."/>
            <person name="Chen W."/>
            <person name="Choi C."/>
            <person name="Clum A."/>
            <person name="Dos Santos R.A."/>
            <person name="Damasio A.R."/>
            <person name="Diallinas G."/>
            <person name="Emri T."/>
            <person name="Fekete E."/>
            <person name="Flipphi M."/>
            <person name="Freyberg S."/>
            <person name="Gallo A."/>
            <person name="Gournas C."/>
            <person name="Habgood R."/>
            <person name="Hainaut M."/>
            <person name="Harispe M.L."/>
            <person name="Henrissat B."/>
            <person name="Hilden K.S."/>
            <person name="Hope R."/>
            <person name="Hossain A."/>
            <person name="Karabika E."/>
            <person name="Karaffa L."/>
            <person name="Karanyi Z."/>
            <person name="Krasevec N."/>
            <person name="Kuo A."/>
            <person name="Kusch H."/>
            <person name="LaButti K."/>
            <person name="Lagendijk E.L."/>
            <person name="Lapidus A."/>
            <person name="Levasseur A."/>
            <person name="Lindquist E."/>
            <person name="Lipzen A."/>
            <person name="Logrieco A.F."/>
            <person name="MacCabe A."/>
            <person name="Maekelae M.R."/>
            <person name="Malavazi I."/>
            <person name="Melin P."/>
            <person name="Meyer V."/>
            <person name="Mielnichuk N."/>
            <person name="Miskei M."/>
            <person name="Molnar A.P."/>
            <person name="Mule G."/>
            <person name="Ngan C.Y."/>
            <person name="Orejas M."/>
            <person name="Orosz E."/>
            <person name="Ouedraogo J.P."/>
            <person name="Overkamp K.M."/>
            <person name="Park H.-S."/>
            <person name="Perrone G."/>
            <person name="Piumi F."/>
            <person name="Punt P.J."/>
            <person name="Ram A.F."/>
            <person name="Ramon A."/>
            <person name="Rauscher S."/>
            <person name="Record E."/>
            <person name="Riano-Pachon D.M."/>
            <person name="Robert V."/>
            <person name="Roehrig J."/>
            <person name="Ruller R."/>
            <person name="Salamov A."/>
            <person name="Salih N.S."/>
            <person name="Samson R.A."/>
            <person name="Sandor E."/>
            <person name="Sanguinetti M."/>
            <person name="Schuetze T."/>
            <person name="Sepcic K."/>
            <person name="Shelest E."/>
            <person name="Sherlock G."/>
            <person name="Sophianopoulou V."/>
            <person name="Squina F.M."/>
            <person name="Sun H."/>
            <person name="Susca A."/>
            <person name="Todd R.B."/>
            <person name="Tsang A."/>
            <person name="Unkles S.E."/>
            <person name="van de Wiele N."/>
            <person name="van Rossen-Uffink D."/>
            <person name="Oliveira J.V."/>
            <person name="Vesth T.C."/>
            <person name="Visser J."/>
            <person name="Yu J.-H."/>
            <person name="Zhou M."/>
            <person name="Andersen M.R."/>
            <person name="Archer D.B."/>
            <person name="Baker S.E."/>
            <person name="Benoit I."/>
            <person name="Brakhage A.A."/>
            <person name="Braus G.H."/>
            <person name="Fischer R."/>
            <person name="Frisvad J.C."/>
            <person name="Goldman G.H."/>
            <person name="Houbraken J."/>
            <person name="Oakley B."/>
            <person name="Pocsi I."/>
            <person name="Scazzocchio C."/>
            <person name="Seiboth B."/>
            <person name="vanKuyk P.A."/>
            <person name="Wortman J."/>
            <person name="Dyer P.S."/>
            <person name="Grigoriev I.V."/>
        </authorList>
    </citation>
    <scope>NUCLEOTIDE SEQUENCE [LARGE SCALE GENOMIC DNA]</scope>
    <source>
        <strain evidence="3">CBS 506.65</strain>
    </source>
</reference>
<dbReference type="GO" id="GO:1902412">
    <property type="term" value="P:regulation of mitotic cytokinesis"/>
    <property type="evidence" value="ECO:0007669"/>
    <property type="project" value="InterPro"/>
</dbReference>
<keyword evidence="3" id="KW-1185">Reference proteome</keyword>
<dbReference type="EMBL" id="KV878347">
    <property type="protein sequence ID" value="OJJ44824.1"/>
    <property type="molecule type" value="Genomic_DNA"/>
</dbReference>
<feature type="compositionally biased region" description="Basic residues" evidence="1">
    <location>
        <begin position="743"/>
        <end position="752"/>
    </location>
</feature>
<feature type="compositionally biased region" description="Basic and acidic residues" evidence="1">
    <location>
        <begin position="684"/>
        <end position="695"/>
    </location>
</feature>
<feature type="compositionally biased region" description="Polar residues" evidence="1">
    <location>
        <begin position="150"/>
        <end position="168"/>
    </location>
</feature>
<name>A0A1L9SCE6_9EURO</name>
<feature type="region of interest" description="Disordered" evidence="1">
    <location>
        <begin position="884"/>
        <end position="949"/>
    </location>
</feature>
<dbReference type="GeneID" id="34613670"/>
<feature type="compositionally biased region" description="Basic and acidic residues" evidence="1">
    <location>
        <begin position="337"/>
        <end position="354"/>
    </location>
</feature>
<feature type="compositionally biased region" description="Low complexity" evidence="1">
    <location>
        <begin position="138"/>
        <end position="147"/>
    </location>
</feature>
<dbReference type="AlphaFoldDB" id="A0A1L9SCE6"/>
<feature type="compositionally biased region" description="Polar residues" evidence="1">
    <location>
        <begin position="441"/>
        <end position="455"/>
    </location>
</feature>
<dbReference type="GO" id="GO:0005096">
    <property type="term" value="F:GTPase activator activity"/>
    <property type="evidence" value="ECO:0007669"/>
    <property type="project" value="InterPro"/>
</dbReference>
<evidence type="ECO:0000256" key="1">
    <source>
        <dbReference type="SAM" id="MobiDB-lite"/>
    </source>
</evidence>
<feature type="region of interest" description="Disordered" evidence="1">
    <location>
        <begin position="54"/>
        <end position="185"/>
    </location>
</feature>
<evidence type="ECO:0000313" key="3">
    <source>
        <dbReference type="Proteomes" id="UP000184188"/>
    </source>
</evidence>
<feature type="region of interest" description="Disordered" evidence="1">
    <location>
        <begin position="310"/>
        <end position="499"/>
    </location>
</feature>
<dbReference type="Proteomes" id="UP000184188">
    <property type="component" value="Unassembled WGS sequence"/>
</dbReference>
<dbReference type="OrthoDB" id="5346713at2759"/>
<dbReference type="VEuPathDB" id="FungiDB:ASPZODRAFT_18385"/>
<feature type="compositionally biased region" description="Polar residues" evidence="1">
    <location>
        <begin position="919"/>
        <end position="942"/>
    </location>
</feature>
<dbReference type="RefSeq" id="XP_022579334.1">
    <property type="nucleotide sequence ID" value="XM_022727206.1"/>
</dbReference>
<proteinExistence type="predicted"/>
<gene>
    <name evidence="2" type="ORF">ASPZODRAFT_18385</name>
</gene>
<feature type="compositionally biased region" description="Basic and acidic residues" evidence="1">
    <location>
        <begin position="710"/>
        <end position="725"/>
    </location>
</feature>
<accession>A0A1L9SCE6</accession>
<feature type="compositionally biased region" description="Polar residues" evidence="1">
    <location>
        <begin position="84"/>
        <end position="95"/>
    </location>
</feature>
<evidence type="ECO:0000313" key="2">
    <source>
        <dbReference type="EMBL" id="OJJ44824.1"/>
    </source>
</evidence>
<feature type="region of interest" description="Disordered" evidence="1">
    <location>
        <begin position="683"/>
        <end position="783"/>
    </location>
</feature>
<protein>
    <submittedName>
        <fullName evidence="2">Uncharacterized protein</fullName>
    </submittedName>
</protein>
<feature type="compositionally biased region" description="Polar residues" evidence="1">
    <location>
        <begin position="116"/>
        <end position="125"/>
    </location>
</feature>